<proteinExistence type="predicted"/>
<sequence length="35" mass="4312">MRKDLGHQQDLDELIFMEYYNYSMMKKAESQRAKI</sequence>
<protein>
    <submittedName>
        <fullName evidence="1">Uncharacterized protein</fullName>
    </submittedName>
</protein>
<evidence type="ECO:0000313" key="2">
    <source>
        <dbReference type="Proteomes" id="UP000187203"/>
    </source>
</evidence>
<keyword evidence="2" id="KW-1185">Reference proteome</keyword>
<accession>A0A1R3HZ17</accession>
<dbReference type="EMBL" id="AWUE01019203">
    <property type="protein sequence ID" value="OMO75529.1"/>
    <property type="molecule type" value="Genomic_DNA"/>
</dbReference>
<organism evidence="1 2">
    <name type="scientific">Corchorus olitorius</name>
    <dbReference type="NCBI Taxonomy" id="93759"/>
    <lineage>
        <taxon>Eukaryota</taxon>
        <taxon>Viridiplantae</taxon>
        <taxon>Streptophyta</taxon>
        <taxon>Embryophyta</taxon>
        <taxon>Tracheophyta</taxon>
        <taxon>Spermatophyta</taxon>
        <taxon>Magnoliopsida</taxon>
        <taxon>eudicotyledons</taxon>
        <taxon>Gunneridae</taxon>
        <taxon>Pentapetalae</taxon>
        <taxon>rosids</taxon>
        <taxon>malvids</taxon>
        <taxon>Malvales</taxon>
        <taxon>Malvaceae</taxon>
        <taxon>Grewioideae</taxon>
        <taxon>Apeibeae</taxon>
        <taxon>Corchorus</taxon>
    </lineage>
</organism>
<evidence type="ECO:0000313" key="1">
    <source>
        <dbReference type="EMBL" id="OMO75529.1"/>
    </source>
</evidence>
<dbReference type="AlphaFoldDB" id="A0A1R3HZ17"/>
<name>A0A1R3HZ17_9ROSI</name>
<dbReference type="Proteomes" id="UP000187203">
    <property type="component" value="Unassembled WGS sequence"/>
</dbReference>
<comment type="caution">
    <text evidence="1">The sequence shown here is derived from an EMBL/GenBank/DDBJ whole genome shotgun (WGS) entry which is preliminary data.</text>
</comment>
<gene>
    <name evidence="1" type="ORF">COLO4_26037</name>
</gene>
<reference evidence="2" key="1">
    <citation type="submission" date="2013-09" db="EMBL/GenBank/DDBJ databases">
        <title>Corchorus olitorius genome sequencing.</title>
        <authorList>
            <person name="Alam M."/>
            <person name="Haque M.S."/>
            <person name="Islam M.S."/>
            <person name="Emdad E.M."/>
            <person name="Islam M.M."/>
            <person name="Ahmed B."/>
            <person name="Halim A."/>
            <person name="Hossen Q.M.M."/>
            <person name="Hossain M.Z."/>
            <person name="Ahmed R."/>
            <person name="Khan M.M."/>
            <person name="Islam R."/>
            <person name="Rashid M.M."/>
            <person name="Khan S.A."/>
            <person name="Rahman M.S."/>
            <person name="Alam M."/>
            <person name="Yahiya A.S."/>
            <person name="Khan M.S."/>
            <person name="Azam M.S."/>
            <person name="Haque T."/>
            <person name="Lashkar M.Z.H."/>
            <person name="Akhand A.I."/>
            <person name="Morshed G."/>
            <person name="Roy S."/>
            <person name="Uddin K.S."/>
            <person name="Rabeya T."/>
            <person name="Hossain A.S."/>
            <person name="Chowdhury A."/>
            <person name="Snigdha A.R."/>
            <person name="Mortoza M.S."/>
            <person name="Matin S.A."/>
            <person name="Hoque S.M.E."/>
            <person name="Islam M.K."/>
            <person name="Roy D.K."/>
            <person name="Haider R."/>
            <person name="Moosa M.M."/>
            <person name="Elias S.M."/>
            <person name="Hasan A.M."/>
            <person name="Jahan S."/>
            <person name="Shafiuddin M."/>
            <person name="Mahmood N."/>
            <person name="Shommy N.S."/>
        </authorList>
    </citation>
    <scope>NUCLEOTIDE SEQUENCE [LARGE SCALE GENOMIC DNA]</scope>
    <source>
        <strain evidence="2">cv. O-4</strain>
    </source>
</reference>